<evidence type="ECO:0000259" key="10">
    <source>
        <dbReference type="PROSITE" id="PS50035"/>
    </source>
</evidence>
<keyword evidence="8 9" id="KW-1208">Phospholipid metabolism</keyword>
<comment type="similarity">
    <text evidence="9">Belongs to the phospholipase D family. Cardiolipin synthase subfamily. ClsB sub-subfamily.</text>
</comment>
<feature type="active site" evidence="9">
    <location>
        <position position="291"/>
    </location>
</feature>
<keyword evidence="7 9" id="KW-0594">Phospholipid biosynthesis</keyword>
<dbReference type="SUPFAM" id="SSF56024">
    <property type="entry name" value="Phospholipase D/nuclease"/>
    <property type="match status" value="2"/>
</dbReference>
<evidence type="ECO:0000256" key="6">
    <source>
        <dbReference type="ARBA" id="ARBA00023136"/>
    </source>
</evidence>
<evidence type="ECO:0000256" key="2">
    <source>
        <dbReference type="ARBA" id="ARBA00022516"/>
    </source>
</evidence>
<dbReference type="RefSeq" id="WP_116359238.1">
    <property type="nucleotide sequence ID" value="NZ_JASNFM010000001.1"/>
</dbReference>
<evidence type="ECO:0000256" key="8">
    <source>
        <dbReference type="ARBA" id="ARBA00023264"/>
    </source>
</evidence>
<dbReference type="CDD" id="cd09159">
    <property type="entry name" value="PLDc_ybhO_like_2"/>
    <property type="match status" value="1"/>
</dbReference>
<evidence type="ECO:0000256" key="5">
    <source>
        <dbReference type="ARBA" id="ARBA00023098"/>
    </source>
</evidence>
<keyword evidence="5 9" id="KW-0443">Lipid metabolism</keyword>
<keyword evidence="4" id="KW-0677">Repeat</keyword>
<dbReference type="CDD" id="cd09110">
    <property type="entry name" value="PLDc_CLS_1"/>
    <property type="match status" value="1"/>
</dbReference>
<sequence length="414" mass="45621">MTPLPPASDHFRLLENGEEYFPCVFDAIARARASVLLETFILFEDEVGHKLQAALVAAARRGVRVALTVDGFGSHDLSPAFITGLVDAGVQFCTFSPRPRLFGVRTHIFRRMHRKLVAIDAEVAFVGGLNFSAEHLYQFGPLAKQDYAVEIRGPFARQVHDFLVRAMPGACLPPPLPAAPAAREGPQPRMPAPRASLVTRDNHRHRNDIEFAYLDAIRAARSEVIIANAYFLPGYRLLHALCEAAARGVRVRLLLQGKPDMPWVARAGGLLYAHLQDAGVQILEYVERPFHGKVAVVDDSWATVGSSNLDPLSLSLNLEANLVISDEAFARHLRGRLEALIGARCRAVPPGLKSPRSRLDALGATLMFHFLRRFPAWAGWLPAHAPRLVQPMPGGRRNGRRKARRVVVLRGGAE</sequence>
<dbReference type="GO" id="GO:0005886">
    <property type="term" value="C:plasma membrane"/>
    <property type="evidence" value="ECO:0007669"/>
    <property type="project" value="UniProtKB-SubCell"/>
</dbReference>
<feature type="domain" description="PLD phosphodiesterase" evidence="10">
    <location>
        <begin position="286"/>
        <end position="313"/>
    </location>
</feature>
<evidence type="ECO:0000313" key="11">
    <source>
        <dbReference type="EMBL" id="SOY67937.1"/>
    </source>
</evidence>
<evidence type="ECO:0000256" key="9">
    <source>
        <dbReference type="HAMAP-Rule" id="MF_01917"/>
    </source>
</evidence>
<dbReference type="SMART" id="SM00155">
    <property type="entry name" value="PLDc"/>
    <property type="match status" value="2"/>
</dbReference>
<feature type="active site" evidence="9">
    <location>
        <position position="115"/>
    </location>
</feature>
<evidence type="ECO:0000256" key="1">
    <source>
        <dbReference type="ARBA" id="ARBA00022475"/>
    </source>
</evidence>
<proteinExistence type="inferred from homology"/>
<keyword evidence="6 9" id="KW-0472">Membrane</keyword>
<keyword evidence="1 9" id="KW-1003">Cell membrane</keyword>
<dbReference type="AlphaFoldDB" id="A0A976A8C9"/>
<dbReference type="Proteomes" id="UP000256780">
    <property type="component" value="Chromosome CBM2587_b"/>
</dbReference>
<comment type="caution">
    <text evidence="11">The sequence shown here is derived from an EMBL/GenBank/DDBJ whole genome shotgun (WGS) entry which is preliminary data.</text>
</comment>
<protein>
    <recommendedName>
        <fullName evidence="9">Cardiolipin synthase B</fullName>
        <shortName evidence="9">CL synthase</shortName>
        <ecNumber evidence="9">2.7.8.-</ecNumber>
    </recommendedName>
</protein>
<evidence type="ECO:0000256" key="7">
    <source>
        <dbReference type="ARBA" id="ARBA00023209"/>
    </source>
</evidence>
<feature type="active site" evidence="9">
    <location>
        <position position="120"/>
    </location>
</feature>
<dbReference type="InterPro" id="IPR025202">
    <property type="entry name" value="PLD-like_dom"/>
</dbReference>
<dbReference type="EMBL" id="OFSQ01000038">
    <property type="protein sequence ID" value="SOY67937.1"/>
    <property type="molecule type" value="Genomic_DNA"/>
</dbReference>
<dbReference type="InterPro" id="IPR001736">
    <property type="entry name" value="PLipase_D/transphosphatidylase"/>
</dbReference>
<evidence type="ECO:0000256" key="3">
    <source>
        <dbReference type="ARBA" id="ARBA00022679"/>
    </source>
</evidence>
<dbReference type="PANTHER" id="PTHR21248">
    <property type="entry name" value="CARDIOLIPIN SYNTHASE"/>
    <property type="match status" value="1"/>
</dbReference>
<dbReference type="EC" id="2.7.8.-" evidence="9"/>
<dbReference type="HAMAP" id="MF_01917">
    <property type="entry name" value="Cardiolipin_synth_ClsB"/>
    <property type="match status" value="1"/>
</dbReference>
<comment type="catalytic activity">
    <reaction evidence="9">
        <text>2 a 1,2-diacyl-sn-glycero-3-phospho-(1'-sn-glycerol) = a cardiolipin + glycerol</text>
        <dbReference type="Rhea" id="RHEA:31451"/>
        <dbReference type="ChEBI" id="CHEBI:17754"/>
        <dbReference type="ChEBI" id="CHEBI:62237"/>
        <dbReference type="ChEBI" id="CHEBI:64716"/>
    </reaction>
</comment>
<dbReference type="GO" id="GO:0032049">
    <property type="term" value="P:cardiolipin biosynthetic process"/>
    <property type="evidence" value="ECO:0007669"/>
    <property type="project" value="InterPro"/>
</dbReference>
<dbReference type="Gene3D" id="3.30.870.10">
    <property type="entry name" value="Endonuclease Chain A"/>
    <property type="match status" value="2"/>
</dbReference>
<dbReference type="Pfam" id="PF13091">
    <property type="entry name" value="PLDc_2"/>
    <property type="match status" value="2"/>
</dbReference>
<feature type="active site" evidence="9">
    <location>
        <position position="298"/>
    </location>
</feature>
<dbReference type="InterPro" id="IPR030872">
    <property type="entry name" value="Cardiolipin_synth_ClsB"/>
</dbReference>
<dbReference type="PROSITE" id="PS50035">
    <property type="entry name" value="PLD"/>
    <property type="match status" value="2"/>
</dbReference>
<evidence type="ECO:0000256" key="4">
    <source>
        <dbReference type="ARBA" id="ARBA00022737"/>
    </source>
</evidence>
<organism evidence="11 12">
    <name type="scientific">Cupriavidus taiwanensis</name>
    <dbReference type="NCBI Taxonomy" id="164546"/>
    <lineage>
        <taxon>Bacteria</taxon>
        <taxon>Pseudomonadati</taxon>
        <taxon>Pseudomonadota</taxon>
        <taxon>Betaproteobacteria</taxon>
        <taxon>Burkholderiales</taxon>
        <taxon>Burkholderiaceae</taxon>
        <taxon>Cupriavidus</taxon>
    </lineage>
</organism>
<evidence type="ECO:0000313" key="12">
    <source>
        <dbReference type="Proteomes" id="UP000256780"/>
    </source>
</evidence>
<keyword evidence="2 9" id="KW-0444">Lipid biosynthesis</keyword>
<name>A0A976A8C9_9BURK</name>
<gene>
    <name evidence="9" type="primary">clsB</name>
    <name evidence="11" type="ORF">CBM2587_B90387</name>
</gene>
<feature type="active site" evidence="9">
    <location>
        <position position="293"/>
    </location>
</feature>
<feature type="active site" evidence="9">
    <location>
        <position position="113"/>
    </location>
</feature>
<reference evidence="11 12" key="1">
    <citation type="submission" date="2018-01" db="EMBL/GenBank/DDBJ databases">
        <authorList>
            <person name="Clerissi C."/>
        </authorList>
    </citation>
    <scope>NUCLEOTIDE SEQUENCE [LARGE SCALE GENOMIC DNA]</scope>
    <source>
        <strain evidence="11">Cupriavidus sp. LMG 19464</strain>
    </source>
</reference>
<comment type="function">
    <text evidence="9">Catalyzes the phosphatidyl group transfer from one phosphatidylglycerol molecule to another to form cardiolipin (CL) (diphosphatidylglycerol) and glycerol.</text>
</comment>
<dbReference type="PANTHER" id="PTHR21248:SF23">
    <property type="entry name" value="CARDIOLIPIN SYNTHASE B"/>
    <property type="match status" value="1"/>
</dbReference>
<accession>A0A976A8C9</accession>
<dbReference type="OrthoDB" id="9762009at2"/>
<feature type="domain" description="PLD phosphodiesterase" evidence="10">
    <location>
        <begin position="108"/>
        <end position="135"/>
    </location>
</feature>
<dbReference type="NCBIfam" id="NF008427">
    <property type="entry name" value="PRK11263.1"/>
    <property type="match status" value="1"/>
</dbReference>
<keyword evidence="3 9" id="KW-0808">Transferase</keyword>
<comment type="subcellular location">
    <subcellularLocation>
        <location evidence="9">Cell membrane</location>
        <topology evidence="9">Peripheral membrane protein</topology>
    </subcellularLocation>
</comment>
<dbReference type="GO" id="GO:0008808">
    <property type="term" value="F:cardiolipin synthase activity"/>
    <property type="evidence" value="ECO:0007669"/>
    <property type="project" value="InterPro"/>
</dbReference>